<comment type="caution">
    <text evidence="1">The sequence shown here is derived from an EMBL/GenBank/DDBJ whole genome shotgun (WGS) entry which is preliminary data.</text>
</comment>
<dbReference type="Proteomes" id="UP000245119">
    <property type="component" value="Linkage Group LG5"/>
</dbReference>
<organism evidence="1 2">
    <name type="scientific">Pomacea canaliculata</name>
    <name type="common">Golden apple snail</name>
    <dbReference type="NCBI Taxonomy" id="400727"/>
    <lineage>
        <taxon>Eukaryota</taxon>
        <taxon>Metazoa</taxon>
        <taxon>Spiralia</taxon>
        <taxon>Lophotrochozoa</taxon>
        <taxon>Mollusca</taxon>
        <taxon>Gastropoda</taxon>
        <taxon>Caenogastropoda</taxon>
        <taxon>Architaenioglossa</taxon>
        <taxon>Ampullarioidea</taxon>
        <taxon>Ampullariidae</taxon>
        <taxon>Pomacea</taxon>
    </lineage>
</organism>
<evidence type="ECO:0000313" key="2">
    <source>
        <dbReference type="Proteomes" id="UP000245119"/>
    </source>
</evidence>
<gene>
    <name evidence="1" type="ORF">C0Q70_09540</name>
</gene>
<sequence length="106" mass="11939">MSGFQWNENRIYVQLVCQSINQTVDKTEDVTGDVSEDQLSSSIRVLGPLTIASLPPRVQVVLLLTIRGSCGLTKQTLETSPLADVQYLKLFHEIVHHPQKTRHLRT</sequence>
<name>A0A2T7PA44_POMCA</name>
<proteinExistence type="predicted"/>
<dbReference type="AlphaFoldDB" id="A0A2T7PA44"/>
<protein>
    <submittedName>
        <fullName evidence="1">Uncharacterized protein</fullName>
    </submittedName>
</protein>
<keyword evidence="2" id="KW-1185">Reference proteome</keyword>
<reference evidence="1 2" key="1">
    <citation type="submission" date="2018-04" db="EMBL/GenBank/DDBJ databases">
        <title>The genome of golden apple snail Pomacea canaliculata provides insight into stress tolerance and invasive adaptation.</title>
        <authorList>
            <person name="Liu C."/>
            <person name="Liu B."/>
            <person name="Ren Y."/>
            <person name="Zhang Y."/>
            <person name="Wang H."/>
            <person name="Li S."/>
            <person name="Jiang F."/>
            <person name="Yin L."/>
            <person name="Zhang G."/>
            <person name="Qian W."/>
            <person name="Fan W."/>
        </authorList>
    </citation>
    <scope>NUCLEOTIDE SEQUENCE [LARGE SCALE GENOMIC DNA]</scope>
    <source>
        <strain evidence="1">SZHN2017</strain>
        <tissue evidence="1">Muscle</tissue>
    </source>
</reference>
<evidence type="ECO:0000313" key="1">
    <source>
        <dbReference type="EMBL" id="PVD30276.1"/>
    </source>
</evidence>
<dbReference type="EMBL" id="PZQS01000005">
    <property type="protein sequence ID" value="PVD30276.1"/>
    <property type="molecule type" value="Genomic_DNA"/>
</dbReference>
<accession>A0A2T7PA44</accession>